<dbReference type="AlphaFoldDB" id="A0A6J4QW04"/>
<proteinExistence type="predicted"/>
<dbReference type="PANTHER" id="PTHR24567:SF74">
    <property type="entry name" value="HTH-TYPE TRANSCRIPTIONAL REGULATOR ARCR"/>
    <property type="match status" value="1"/>
</dbReference>
<dbReference type="Pfam" id="PF01553">
    <property type="entry name" value="Acyltransferase"/>
    <property type="match status" value="1"/>
</dbReference>
<feature type="domain" description="Cyclic nucleotide-binding" evidence="1">
    <location>
        <begin position="12"/>
        <end position="128"/>
    </location>
</feature>
<evidence type="ECO:0000259" key="1">
    <source>
        <dbReference type="PROSITE" id="PS50042"/>
    </source>
</evidence>
<protein>
    <recommendedName>
        <fullName evidence="1">Cyclic nucleotide-binding domain-containing protein</fullName>
    </recommendedName>
</protein>
<dbReference type="Gene3D" id="2.60.120.10">
    <property type="entry name" value="Jelly Rolls"/>
    <property type="match status" value="1"/>
</dbReference>
<dbReference type="GO" id="GO:0016746">
    <property type="term" value="F:acyltransferase activity"/>
    <property type="evidence" value="ECO:0007669"/>
    <property type="project" value="InterPro"/>
</dbReference>
<dbReference type="InterPro" id="IPR050397">
    <property type="entry name" value="Env_Response_Regulators"/>
</dbReference>
<name>A0A6J4QW04_9ACTN</name>
<dbReference type="GO" id="GO:0005829">
    <property type="term" value="C:cytosol"/>
    <property type="evidence" value="ECO:0007669"/>
    <property type="project" value="TreeGrafter"/>
</dbReference>
<sequence length="509" mass="57421">MDNLDLMHESPFFEGMERGHLEHLARHARKKTFEPRDHVIRQGAPATAFYVLARGKIELSFAKPGADAVAPNEESGPEMYGQTLPHIVGHRGYPVGWASIVEPHRYRATATALERTEMLVLDRELFEEYAKERPDFGLAFMRRVLWLIGNHLRMTRTRLVAARYGSVPQTVRALLDQNAATLSVTSPLHKIPHYLENRLTVDDAYRTLGVMKAQGDEVERELATQIADLLDEVWREVKVFRQLQGIYELVAGASPTMSPEELRRRNCEAFAELFEGTDHVIRGRENLPDQPGHIFVMNHLSNHLDNLLPNAFILTLDTHFVSSMILLKKYGEAPVRVVRKSDPGEYGHQKFYDRLGYIYVYSGHVDPTDDDASSTPAERRRLFLDTARAHLRNGRNIVICPEGTSTETENSPLPFKSGAFHLAANMRPEPLIVPIAVANFDKKLTRTRTAAVVNEPVRLSDHLGEDIDGQALRDFVNGYVYERFRGYVREAVRLAATSAGGIDGLRASP</sequence>
<dbReference type="CDD" id="cd00038">
    <property type="entry name" value="CAP_ED"/>
    <property type="match status" value="1"/>
</dbReference>
<dbReference type="InterPro" id="IPR002123">
    <property type="entry name" value="Plipid/glycerol_acylTrfase"/>
</dbReference>
<dbReference type="SUPFAM" id="SSF51206">
    <property type="entry name" value="cAMP-binding domain-like"/>
    <property type="match status" value="1"/>
</dbReference>
<dbReference type="PROSITE" id="PS50042">
    <property type="entry name" value="CNMP_BINDING_3"/>
    <property type="match status" value="1"/>
</dbReference>
<reference evidence="2" key="1">
    <citation type="submission" date="2020-02" db="EMBL/GenBank/DDBJ databases">
        <authorList>
            <person name="Meier V. D."/>
        </authorList>
    </citation>
    <scope>NUCLEOTIDE SEQUENCE</scope>
    <source>
        <strain evidence="2">AVDCRST_MAG80</strain>
    </source>
</reference>
<dbReference type="SMART" id="SM00100">
    <property type="entry name" value="cNMP"/>
    <property type="match status" value="1"/>
</dbReference>
<dbReference type="InterPro" id="IPR000595">
    <property type="entry name" value="cNMP-bd_dom"/>
</dbReference>
<dbReference type="Pfam" id="PF00027">
    <property type="entry name" value="cNMP_binding"/>
    <property type="match status" value="1"/>
</dbReference>
<dbReference type="EMBL" id="CADCVC010000184">
    <property type="protein sequence ID" value="CAA9449436.1"/>
    <property type="molecule type" value="Genomic_DNA"/>
</dbReference>
<dbReference type="InterPro" id="IPR018488">
    <property type="entry name" value="cNMP-bd_CS"/>
</dbReference>
<dbReference type="InterPro" id="IPR018490">
    <property type="entry name" value="cNMP-bd_dom_sf"/>
</dbReference>
<dbReference type="PROSITE" id="PS00888">
    <property type="entry name" value="CNMP_BINDING_1"/>
    <property type="match status" value="1"/>
</dbReference>
<dbReference type="CDD" id="cd07989">
    <property type="entry name" value="LPLAT_AGPAT-like"/>
    <property type="match status" value="1"/>
</dbReference>
<dbReference type="SMART" id="SM00563">
    <property type="entry name" value="PlsC"/>
    <property type="match status" value="1"/>
</dbReference>
<organism evidence="2">
    <name type="scientific">uncultured Rubrobacteraceae bacterium</name>
    <dbReference type="NCBI Taxonomy" id="349277"/>
    <lineage>
        <taxon>Bacteria</taxon>
        <taxon>Bacillati</taxon>
        <taxon>Actinomycetota</taxon>
        <taxon>Rubrobacteria</taxon>
        <taxon>Rubrobacterales</taxon>
        <taxon>Rubrobacteraceae</taxon>
        <taxon>environmental samples</taxon>
    </lineage>
</organism>
<dbReference type="PANTHER" id="PTHR24567">
    <property type="entry name" value="CRP FAMILY TRANSCRIPTIONAL REGULATORY PROTEIN"/>
    <property type="match status" value="1"/>
</dbReference>
<gene>
    <name evidence="2" type="ORF">AVDCRST_MAG80-2102</name>
</gene>
<dbReference type="SUPFAM" id="SSF69593">
    <property type="entry name" value="Glycerol-3-phosphate (1)-acyltransferase"/>
    <property type="match status" value="1"/>
</dbReference>
<dbReference type="InterPro" id="IPR014710">
    <property type="entry name" value="RmlC-like_jellyroll"/>
</dbReference>
<dbReference type="GO" id="GO:0003700">
    <property type="term" value="F:DNA-binding transcription factor activity"/>
    <property type="evidence" value="ECO:0007669"/>
    <property type="project" value="TreeGrafter"/>
</dbReference>
<evidence type="ECO:0000313" key="2">
    <source>
        <dbReference type="EMBL" id="CAA9449436.1"/>
    </source>
</evidence>
<accession>A0A6J4QW04</accession>